<gene>
    <name evidence="2" type="ORF">K458DRAFT_437365</name>
</gene>
<reference evidence="2" key="1">
    <citation type="journal article" date="2020" name="Stud. Mycol.">
        <title>101 Dothideomycetes genomes: a test case for predicting lifestyles and emergence of pathogens.</title>
        <authorList>
            <person name="Haridas S."/>
            <person name="Albert R."/>
            <person name="Binder M."/>
            <person name="Bloem J."/>
            <person name="Labutti K."/>
            <person name="Salamov A."/>
            <person name="Andreopoulos B."/>
            <person name="Baker S."/>
            <person name="Barry K."/>
            <person name="Bills G."/>
            <person name="Bluhm B."/>
            <person name="Cannon C."/>
            <person name="Castanera R."/>
            <person name="Culley D."/>
            <person name="Daum C."/>
            <person name="Ezra D."/>
            <person name="Gonzalez J."/>
            <person name="Henrissat B."/>
            <person name="Kuo A."/>
            <person name="Liang C."/>
            <person name="Lipzen A."/>
            <person name="Lutzoni F."/>
            <person name="Magnuson J."/>
            <person name="Mondo S."/>
            <person name="Nolan M."/>
            <person name="Ohm R."/>
            <person name="Pangilinan J."/>
            <person name="Park H.-J."/>
            <person name="Ramirez L."/>
            <person name="Alfaro M."/>
            <person name="Sun H."/>
            <person name="Tritt A."/>
            <person name="Yoshinaga Y."/>
            <person name="Zwiers L.-H."/>
            <person name="Turgeon B."/>
            <person name="Goodwin S."/>
            <person name="Spatafora J."/>
            <person name="Crous P."/>
            <person name="Grigoriev I."/>
        </authorList>
    </citation>
    <scope>NUCLEOTIDE SEQUENCE</scope>
    <source>
        <strain evidence="2">CBS 122367</strain>
    </source>
</reference>
<dbReference type="GO" id="GO:0016787">
    <property type="term" value="F:hydrolase activity"/>
    <property type="evidence" value="ECO:0007669"/>
    <property type="project" value="UniProtKB-KW"/>
</dbReference>
<organism evidence="2 3">
    <name type="scientific">Lentithecium fluviatile CBS 122367</name>
    <dbReference type="NCBI Taxonomy" id="1168545"/>
    <lineage>
        <taxon>Eukaryota</taxon>
        <taxon>Fungi</taxon>
        <taxon>Dikarya</taxon>
        <taxon>Ascomycota</taxon>
        <taxon>Pezizomycotina</taxon>
        <taxon>Dothideomycetes</taxon>
        <taxon>Pleosporomycetidae</taxon>
        <taxon>Pleosporales</taxon>
        <taxon>Massarineae</taxon>
        <taxon>Lentitheciaceae</taxon>
        <taxon>Lentithecium</taxon>
    </lineage>
</organism>
<dbReference type="PANTHER" id="PTHR43329">
    <property type="entry name" value="EPOXIDE HYDROLASE"/>
    <property type="match status" value="1"/>
</dbReference>
<sequence length="327" mass="35565">MAVSTTALQIQDEKFKSLGLDKKVVNAEQVCSYSRNLGAATDKNPVLVLIHGYPQSSYMWRHLIPLLPPSAPIFAVDLPGYGASAPLEKHDKLSIGNAIIAALRTEVKRTSSSPPSAIPIVLIGHDRGARVAHRLAVSGAQSVDIFGICLIDIVPTTTQWAASTNPREVTTYFHWLFLANVSLAIRMITSFGPANWCTEMINNWSGKSPSGQTSLKSDDSLSVYTNFFAQPHTLEASCKDYEAGASVDVDAQKEDQTSGRKIRVPLLLVYSEGYIGGRYDFPDVWEDWVGEGVSVRTKSWGNGIGHFGAEEAPEETAGAIKEWLGEL</sequence>
<keyword evidence="2" id="KW-0378">Hydrolase</keyword>
<feature type="domain" description="AB hydrolase-1" evidence="1">
    <location>
        <begin position="47"/>
        <end position="318"/>
    </location>
</feature>
<proteinExistence type="predicted"/>
<evidence type="ECO:0000259" key="1">
    <source>
        <dbReference type="Pfam" id="PF12697"/>
    </source>
</evidence>
<accession>A0A6G1IDX7</accession>
<dbReference type="Proteomes" id="UP000799291">
    <property type="component" value="Unassembled WGS sequence"/>
</dbReference>
<name>A0A6G1IDX7_9PLEO</name>
<protein>
    <submittedName>
        <fullName evidence="2">Alpha/beta-hydrolase</fullName>
    </submittedName>
</protein>
<dbReference type="InterPro" id="IPR000073">
    <property type="entry name" value="AB_hydrolase_1"/>
</dbReference>
<evidence type="ECO:0000313" key="2">
    <source>
        <dbReference type="EMBL" id="KAF2676335.1"/>
    </source>
</evidence>
<dbReference type="EMBL" id="MU005636">
    <property type="protein sequence ID" value="KAF2676335.1"/>
    <property type="molecule type" value="Genomic_DNA"/>
</dbReference>
<dbReference type="SUPFAM" id="SSF53474">
    <property type="entry name" value="alpha/beta-Hydrolases"/>
    <property type="match status" value="1"/>
</dbReference>
<keyword evidence="3" id="KW-1185">Reference proteome</keyword>
<evidence type="ECO:0000313" key="3">
    <source>
        <dbReference type="Proteomes" id="UP000799291"/>
    </source>
</evidence>
<dbReference type="AlphaFoldDB" id="A0A6G1IDX7"/>
<dbReference type="Pfam" id="PF12697">
    <property type="entry name" value="Abhydrolase_6"/>
    <property type="match status" value="1"/>
</dbReference>
<dbReference type="Gene3D" id="3.40.50.1820">
    <property type="entry name" value="alpha/beta hydrolase"/>
    <property type="match status" value="1"/>
</dbReference>
<dbReference type="OrthoDB" id="408373at2759"/>
<dbReference type="InterPro" id="IPR029058">
    <property type="entry name" value="AB_hydrolase_fold"/>
</dbReference>